<sequence length="227" mass="25519">MQFTTIAHNANLASWQASKQHPFIQQLLAGTLPLATFRYYLIQDHAYLREFGAIQDLAAEQALDTDIATQLHAGAEHLRQGELALRQTFFDRLNITDKEVANTPVAPTGYAYTSHMYRALMTQGTAGAIAGLLPCYWLYAEIGAELAEQGSPVPIYQDWLESYRSDDYAGEMTDQLALANRVATPDNTPALLDIFNKSSWYELNFWQMALTHETWELTEPSDFSTTT</sequence>
<evidence type="ECO:0000256" key="8">
    <source>
        <dbReference type="ARBA" id="ARBA00048337"/>
    </source>
</evidence>
<keyword evidence="9" id="KW-0378">Hydrolase</keyword>
<dbReference type="NCBIfam" id="TIGR04306">
    <property type="entry name" value="salvage_TenA"/>
    <property type="match status" value="1"/>
</dbReference>
<dbReference type="OrthoDB" id="34166at2"/>
<comment type="subunit">
    <text evidence="4">Homotetramer.</text>
</comment>
<dbReference type="EMBL" id="JQCA01000069">
    <property type="protein sequence ID" value="KRO03672.1"/>
    <property type="molecule type" value="Genomic_DNA"/>
</dbReference>
<dbReference type="GO" id="GO:0050334">
    <property type="term" value="F:thiaminase activity"/>
    <property type="evidence" value="ECO:0007669"/>
    <property type="project" value="UniProtKB-EC"/>
</dbReference>
<keyword evidence="7 9" id="KW-0784">Thiamine biosynthesis</keyword>
<organism evidence="11 12">
    <name type="scientific">Levilactobacillus paucivorans</name>
    <dbReference type="NCBI Taxonomy" id="616990"/>
    <lineage>
        <taxon>Bacteria</taxon>
        <taxon>Bacillati</taxon>
        <taxon>Bacillota</taxon>
        <taxon>Bacilli</taxon>
        <taxon>Lactobacillales</taxon>
        <taxon>Lactobacillaceae</taxon>
        <taxon>Levilactobacillus</taxon>
    </lineage>
</organism>
<dbReference type="GO" id="GO:0005829">
    <property type="term" value="C:cytosol"/>
    <property type="evidence" value="ECO:0007669"/>
    <property type="project" value="TreeGrafter"/>
</dbReference>
<evidence type="ECO:0000259" key="10">
    <source>
        <dbReference type="Pfam" id="PF03070"/>
    </source>
</evidence>
<evidence type="ECO:0000256" key="4">
    <source>
        <dbReference type="ARBA" id="ARBA00011881"/>
    </source>
</evidence>
<dbReference type="EC" id="3.5.99.2" evidence="5 9"/>
<comment type="similarity">
    <text evidence="3 9">Belongs to the TenA family.</text>
</comment>
<reference evidence="11 12" key="1">
    <citation type="journal article" date="2015" name="Genome Announc.">
        <title>Expanding the biotechnology potential of lactobacilli through comparative genomics of 213 strains and associated genera.</title>
        <authorList>
            <person name="Sun Z."/>
            <person name="Harris H.M."/>
            <person name="McCann A."/>
            <person name="Guo C."/>
            <person name="Argimon S."/>
            <person name="Zhang W."/>
            <person name="Yang X."/>
            <person name="Jeffery I.B."/>
            <person name="Cooney J.C."/>
            <person name="Kagawa T.F."/>
            <person name="Liu W."/>
            <person name="Song Y."/>
            <person name="Salvetti E."/>
            <person name="Wrobel A."/>
            <person name="Rasinkangas P."/>
            <person name="Parkhill J."/>
            <person name="Rea M.C."/>
            <person name="O'Sullivan O."/>
            <person name="Ritari J."/>
            <person name="Douillard F.P."/>
            <person name="Paul Ross R."/>
            <person name="Yang R."/>
            <person name="Briner A.E."/>
            <person name="Felis G.E."/>
            <person name="de Vos W.M."/>
            <person name="Barrangou R."/>
            <person name="Klaenhammer T.R."/>
            <person name="Caufield P.W."/>
            <person name="Cui Y."/>
            <person name="Zhang H."/>
            <person name="O'Toole P.W."/>
        </authorList>
    </citation>
    <scope>NUCLEOTIDE SEQUENCE [LARGE SCALE GENOMIC DNA]</scope>
    <source>
        <strain evidence="11 12">DSM 22467</strain>
    </source>
</reference>
<dbReference type="InterPro" id="IPR016084">
    <property type="entry name" value="Haem_Oase-like_multi-hlx"/>
</dbReference>
<dbReference type="InterPro" id="IPR027574">
    <property type="entry name" value="Thiaminase_II"/>
</dbReference>
<comment type="catalytic activity">
    <reaction evidence="1 9">
        <text>4-amino-5-aminomethyl-2-methylpyrimidine + H2O = 4-amino-5-hydroxymethyl-2-methylpyrimidine + NH4(+)</text>
        <dbReference type="Rhea" id="RHEA:31799"/>
        <dbReference type="ChEBI" id="CHEBI:15377"/>
        <dbReference type="ChEBI" id="CHEBI:16892"/>
        <dbReference type="ChEBI" id="CHEBI:28938"/>
        <dbReference type="ChEBI" id="CHEBI:63416"/>
        <dbReference type="EC" id="3.5.99.2"/>
    </reaction>
</comment>
<dbReference type="AlphaFoldDB" id="A0A0R2LPX2"/>
<dbReference type="RefSeq" id="WP_057878562.1">
    <property type="nucleotide sequence ID" value="NZ_JQCA01000069.1"/>
</dbReference>
<dbReference type="Pfam" id="PF03070">
    <property type="entry name" value="TENA_THI-4"/>
    <property type="match status" value="1"/>
</dbReference>
<dbReference type="PATRIC" id="fig|616990.3.peg.2265"/>
<evidence type="ECO:0000256" key="6">
    <source>
        <dbReference type="ARBA" id="ARBA00013647"/>
    </source>
</evidence>
<dbReference type="STRING" id="616990.IV54_GL002133"/>
<dbReference type="Gene3D" id="1.20.910.10">
    <property type="entry name" value="Heme oxygenase-like"/>
    <property type="match status" value="1"/>
</dbReference>
<gene>
    <name evidence="11" type="ORF">IV54_GL002133</name>
</gene>
<dbReference type="Proteomes" id="UP000051906">
    <property type="component" value="Unassembled WGS sequence"/>
</dbReference>
<keyword evidence="12" id="KW-1185">Reference proteome</keyword>
<dbReference type="PANTHER" id="PTHR43198">
    <property type="entry name" value="BIFUNCTIONAL TH2 PROTEIN"/>
    <property type="match status" value="1"/>
</dbReference>
<dbReference type="InterPro" id="IPR004305">
    <property type="entry name" value="Thiaminase-2/PQQC"/>
</dbReference>
<dbReference type="SUPFAM" id="SSF48613">
    <property type="entry name" value="Heme oxygenase-like"/>
    <property type="match status" value="1"/>
</dbReference>
<comment type="function">
    <text evidence="9">Catalyzes an amino-pyrimidine hydrolysis reaction at the C5' of the pyrimidine moiety of thiamine compounds, a reaction that is part of a thiamine salvage pathway.</text>
</comment>
<protein>
    <recommendedName>
        <fullName evidence="6 9">Aminopyrimidine aminohydrolase</fullName>
        <ecNumber evidence="5 9">3.5.99.2</ecNumber>
    </recommendedName>
</protein>
<dbReference type="UniPathway" id="UPA00060"/>
<dbReference type="InterPro" id="IPR050967">
    <property type="entry name" value="Thiamine_Salvage_TenA"/>
</dbReference>
<evidence type="ECO:0000256" key="2">
    <source>
        <dbReference type="ARBA" id="ARBA00004948"/>
    </source>
</evidence>
<feature type="domain" description="Thiaminase-2/PQQC" evidence="10">
    <location>
        <begin position="14"/>
        <end position="211"/>
    </location>
</feature>
<evidence type="ECO:0000256" key="3">
    <source>
        <dbReference type="ARBA" id="ARBA00010264"/>
    </source>
</evidence>
<evidence type="ECO:0000256" key="9">
    <source>
        <dbReference type="RuleBase" id="RU363093"/>
    </source>
</evidence>
<dbReference type="CDD" id="cd19364">
    <property type="entry name" value="TenA_C_BsTenA-like"/>
    <property type="match status" value="1"/>
</dbReference>
<evidence type="ECO:0000313" key="12">
    <source>
        <dbReference type="Proteomes" id="UP000051906"/>
    </source>
</evidence>
<evidence type="ECO:0000313" key="11">
    <source>
        <dbReference type="EMBL" id="KRO03672.1"/>
    </source>
</evidence>
<evidence type="ECO:0000256" key="7">
    <source>
        <dbReference type="ARBA" id="ARBA00022977"/>
    </source>
</evidence>
<dbReference type="GO" id="GO:0009228">
    <property type="term" value="P:thiamine biosynthetic process"/>
    <property type="evidence" value="ECO:0007669"/>
    <property type="project" value="UniProtKB-KW"/>
</dbReference>
<proteinExistence type="inferred from homology"/>
<evidence type="ECO:0000256" key="5">
    <source>
        <dbReference type="ARBA" id="ARBA00012684"/>
    </source>
</evidence>
<dbReference type="GO" id="GO:0009229">
    <property type="term" value="P:thiamine diphosphate biosynthetic process"/>
    <property type="evidence" value="ECO:0007669"/>
    <property type="project" value="UniProtKB-UniPathway"/>
</dbReference>
<comment type="pathway">
    <text evidence="2 9">Cofactor biosynthesis; thiamine diphosphate biosynthesis.</text>
</comment>
<name>A0A0R2LPX2_9LACO</name>
<evidence type="ECO:0000256" key="1">
    <source>
        <dbReference type="ARBA" id="ARBA00001881"/>
    </source>
</evidence>
<comment type="catalytic activity">
    <reaction evidence="8 9">
        <text>thiamine + H2O = 5-(2-hydroxyethyl)-4-methylthiazole + 4-amino-5-hydroxymethyl-2-methylpyrimidine + H(+)</text>
        <dbReference type="Rhea" id="RHEA:17509"/>
        <dbReference type="ChEBI" id="CHEBI:15377"/>
        <dbReference type="ChEBI" id="CHEBI:15378"/>
        <dbReference type="ChEBI" id="CHEBI:16892"/>
        <dbReference type="ChEBI" id="CHEBI:17957"/>
        <dbReference type="ChEBI" id="CHEBI:18385"/>
        <dbReference type="EC" id="3.5.99.2"/>
    </reaction>
</comment>
<dbReference type="PANTHER" id="PTHR43198:SF2">
    <property type="entry name" value="SI:CH1073-67J19.1-RELATED"/>
    <property type="match status" value="1"/>
</dbReference>
<comment type="caution">
    <text evidence="11">The sequence shown here is derived from an EMBL/GenBank/DDBJ whole genome shotgun (WGS) entry which is preliminary data.</text>
</comment>
<accession>A0A0R2LPX2</accession>